<evidence type="ECO:0000313" key="2">
    <source>
        <dbReference type="EMBL" id="PNX89081.1"/>
    </source>
</evidence>
<sequence>MPPKEKLKVKKNSLKKNHLKKSRVILPHMVTQVAQQMPPLGKMNEMHHSDPVVRMMPTPGFVQPIVAPLQLDANSTTLAPHLGQTNEMHQSDSVMRMMPTPGFVPHNTVHPSRQDHISPAPTTNHSPSQPLTSVSSRHTSLSANLPPSIPVGSGDRTQGSRYSRPIHEKASDGRPMIHPDGRGWEPCRVASRALTKAIQEKYQDAYAKWSDIPPDIVNLWYQKFGSYVAWLPEHDYQIKKIFESKGSRRLSEMYMEARNKRERPSWIGEDAWKELDIEWKKPAYKAISQRNK</sequence>
<dbReference type="AlphaFoldDB" id="A0A2K3ME69"/>
<dbReference type="Proteomes" id="UP000236291">
    <property type="component" value="Unassembled WGS sequence"/>
</dbReference>
<comment type="caution">
    <text evidence="2">The sequence shown here is derived from an EMBL/GenBank/DDBJ whole genome shotgun (WGS) entry which is preliminary data.</text>
</comment>
<accession>A0A2K3ME69</accession>
<feature type="non-terminal residue" evidence="2">
    <location>
        <position position="292"/>
    </location>
</feature>
<dbReference type="ExpressionAtlas" id="A0A2K3ME69">
    <property type="expression patterns" value="baseline"/>
</dbReference>
<gene>
    <name evidence="2" type="ORF">L195_g045198</name>
</gene>
<evidence type="ECO:0000313" key="3">
    <source>
        <dbReference type="Proteomes" id="UP000236291"/>
    </source>
</evidence>
<proteinExistence type="predicted"/>
<feature type="region of interest" description="Disordered" evidence="1">
    <location>
        <begin position="102"/>
        <end position="183"/>
    </location>
</feature>
<reference evidence="2 3" key="1">
    <citation type="journal article" date="2014" name="Am. J. Bot.">
        <title>Genome assembly and annotation for red clover (Trifolium pratense; Fabaceae).</title>
        <authorList>
            <person name="Istvanek J."/>
            <person name="Jaros M."/>
            <person name="Krenek A."/>
            <person name="Repkova J."/>
        </authorList>
    </citation>
    <scope>NUCLEOTIDE SEQUENCE [LARGE SCALE GENOMIC DNA]</scope>
    <source>
        <strain evidence="3">cv. Tatra</strain>
        <tissue evidence="2">Young leaves</tissue>
    </source>
</reference>
<dbReference type="EMBL" id="ASHM01058605">
    <property type="protein sequence ID" value="PNX89081.1"/>
    <property type="molecule type" value="Genomic_DNA"/>
</dbReference>
<reference evidence="2 3" key="2">
    <citation type="journal article" date="2017" name="Front. Plant Sci.">
        <title>Gene Classification and Mining of Molecular Markers Useful in Red Clover (Trifolium pratense) Breeding.</title>
        <authorList>
            <person name="Istvanek J."/>
            <person name="Dluhosova J."/>
            <person name="Dluhos P."/>
            <person name="Patkova L."/>
            <person name="Nedelnik J."/>
            <person name="Repkova J."/>
        </authorList>
    </citation>
    <scope>NUCLEOTIDE SEQUENCE [LARGE SCALE GENOMIC DNA]</scope>
    <source>
        <strain evidence="3">cv. Tatra</strain>
        <tissue evidence="2">Young leaves</tissue>
    </source>
</reference>
<protein>
    <submittedName>
        <fullName evidence="2">Uncharacterized protein</fullName>
    </submittedName>
</protein>
<feature type="compositionally biased region" description="Polar residues" evidence="1">
    <location>
        <begin position="120"/>
        <end position="145"/>
    </location>
</feature>
<name>A0A2K3ME69_TRIPR</name>
<organism evidence="2 3">
    <name type="scientific">Trifolium pratense</name>
    <name type="common">Red clover</name>
    <dbReference type="NCBI Taxonomy" id="57577"/>
    <lineage>
        <taxon>Eukaryota</taxon>
        <taxon>Viridiplantae</taxon>
        <taxon>Streptophyta</taxon>
        <taxon>Embryophyta</taxon>
        <taxon>Tracheophyta</taxon>
        <taxon>Spermatophyta</taxon>
        <taxon>Magnoliopsida</taxon>
        <taxon>eudicotyledons</taxon>
        <taxon>Gunneridae</taxon>
        <taxon>Pentapetalae</taxon>
        <taxon>rosids</taxon>
        <taxon>fabids</taxon>
        <taxon>Fabales</taxon>
        <taxon>Fabaceae</taxon>
        <taxon>Papilionoideae</taxon>
        <taxon>50 kb inversion clade</taxon>
        <taxon>NPAAA clade</taxon>
        <taxon>Hologalegina</taxon>
        <taxon>IRL clade</taxon>
        <taxon>Trifolieae</taxon>
        <taxon>Trifolium</taxon>
    </lineage>
</organism>
<evidence type="ECO:0000256" key="1">
    <source>
        <dbReference type="SAM" id="MobiDB-lite"/>
    </source>
</evidence>
<feature type="compositionally biased region" description="Basic and acidic residues" evidence="1">
    <location>
        <begin position="165"/>
        <end position="183"/>
    </location>
</feature>